<dbReference type="Gene3D" id="2.30.40.10">
    <property type="entry name" value="Urease, subunit C, domain 1"/>
    <property type="match status" value="1"/>
</dbReference>
<evidence type="ECO:0000256" key="1">
    <source>
        <dbReference type="ARBA" id="ARBA00022801"/>
    </source>
</evidence>
<dbReference type="GO" id="GO:0016810">
    <property type="term" value="F:hydrolase activity, acting on carbon-nitrogen (but not peptide) bonds"/>
    <property type="evidence" value="ECO:0007669"/>
    <property type="project" value="InterPro"/>
</dbReference>
<sequence length="442" mass="47392">MDAAGRIEQGDLLVLDDRILAIGSDVAPILERLGPDAELRRFDARGALVLPGFVHGHMHLCQTLFRGAAEQSDLLLWLRERIWPLEMQHTPDSMAASVRLGLCELIAGGVTTINDMGTVHHTDVVAETLIDMGVRAVFGPALMDAGEGVPDGMLRPARAQLDDTLAIARRYDRAGDGRLHVSLAPRFILSCSEGLWHDVAAVSRERGMLIHTHIAEAPTEGAAVKGAVGVHATPYFEKHGVLSERFVGAHGVWLDEEEMGIMARADAALVHCPGSNMKLASGWADVAAWKRHGIRCGLGSDGAACNNRLDTFTEMGLAAGINRVKHRDDPMSARDVVALATCDGARALGLFREIGSLECGKQADIAVVDVSTPRCAPFGLDDPYTALVHGANSSDVTLTMCAGKVLYDWGDWKTMDPLAVVAESRREGLALLDRARAAGTLR</sequence>
<dbReference type="InterPro" id="IPR050287">
    <property type="entry name" value="MTA/SAH_deaminase"/>
</dbReference>
<keyword evidence="1" id="KW-0378">Hydrolase</keyword>
<dbReference type="PANTHER" id="PTHR43794:SF11">
    <property type="entry name" value="AMIDOHYDROLASE-RELATED DOMAIN-CONTAINING PROTEIN"/>
    <property type="match status" value="1"/>
</dbReference>
<dbReference type="PANTHER" id="PTHR43794">
    <property type="entry name" value="AMINOHYDROLASE SSNA-RELATED"/>
    <property type="match status" value="1"/>
</dbReference>
<dbReference type="EMBL" id="JACRIW010000031">
    <property type="protein sequence ID" value="MBI5168649.1"/>
    <property type="molecule type" value="Genomic_DNA"/>
</dbReference>
<dbReference type="InterPro" id="IPR006680">
    <property type="entry name" value="Amidohydro-rel"/>
</dbReference>
<accession>A0A933SAB6</accession>
<dbReference type="Proteomes" id="UP000696931">
    <property type="component" value="Unassembled WGS sequence"/>
</dbReference>
<dbReference type="CDD" id="cd01298">
    <property type="entry name" value="ATZ_TRZ_like"/>
    <property type="match status" value="1"/>
</dbReference>
<organism evidence="3 4">
    <name type="scientific">Eiseniibacteriota bacterium</name>
    <dbReference type="NCBI Taxonomy" id="2212470"/>
    <lineage>
        <taxon>Bacteria</taxon>
        <taxon>Candidatus Eiseniibacteriota</taxon>
    </lineage>
</organism>
<gene>
    <name evidence="3" type="ORF">HZA61_04085</name>
</gene>
<dbReference type="SUPFAM" id="SSF51338">
    <property type="entry name" value="Composite domain of metallo-dependent hydrolases"/>
    <property type="match status" value="2"/>
</dbReference>
<evidence type="ECO:0000259" key="2">
    <source>
        <dbReference type="Pfam" id="PF01979"/>
    </source>
</evidence>
<dbReference type="SUPFAM" id="SSF51556">
    <property type="entry name" value="Metallo-dependent hydrolases"/>
    <property type="match status" value="1"/>
</dbReference>
<protein>
    <submittedName>
        <fullName evidence="3">Amidohydrolase family protein</fullName>
    </submittedName>
</protein>
<comment type="caution">
    <text evidence="3">The sequence shown here is derived from an EMBL/GenBank/DDBJ whole genome shotgun (WGS) entry which is preliminary data.</text>
</comment>
<dbReference type="InterPro" id="IPR032466">
    <property type="entry name" value="Metal_Hydrolase"/>
</dbReference>
<reference evidence="3" key="1">
    <citation type="submission" date="2020-07" db="EMBL/GenBank/DDBJ databases">
        <title>Huge and variable diversity of episymbiotic CPR bacteria and DPANN archaea in groundwater ecosystems.</title>
        <authorList>
            <person name="He C.Y."/>
            <person name="Keren R."/>
            <person name="Whittaker M."/>
            <person name="Farag I.F."/>
            <person name="Doudna J."/>
            <person name="Cate J.H.D."/>
            <person name="Banfield J.F."/>
        </authorList>
    </citation>
    <scope>NUCLEOTIDE SEQUENCE</scope>
    <source>
        <strain evidence="3">NC_groundwater_1813_Pr3_B-0.1um_71_17</strain>
    </source>
</reference>
<dbReference type="Gene3D" id="3.20.20.140">
    <property type="entry name" value="Metal-dependent hydrolases"/>
    <property type="match status" value="1"/>
</dbReference>
<dbReference type="Pfam" id="PF01979">
    <property type="entry name" value="Amidohydro_1"/>
    <property type="match status" value="1"/>
</dbReference>
<dbReference type="AlphaFoldDB" id="A0A933SAB6"/>
<feature type="domain" description="Amidohydrolase-related" evidence="2">
    <location>
        <begin position="48"/>
        <end position="405"/>
    </location>
</feature>
<evidence type="ECO:0000313" key="3">
    <source>
        <dbReference type="EMBL" id="MBI5168649.1"/>
    </source>
</evidence>
<dbReference type="InterPro" id="IPR011059">
    <property type="entry name" value="Metal-dep_hydrolase_composite"/>
</dbReference>
<name>A0A933SAB6_UNCEI</name>
<evidence type="ECO:0000313" key="4">
    <source>
        <dbReference type="Proteomes" id="UP000696931"/>
    </source>
</evidence>
<proteinExistence type="predicted"/>